<protein>
    <submittedName>
        <fullName evidence="2">Uncharacterized protein</fullName>
    </submittedName>
</protein>
<accession>V9FHK9</accession>
<dbReference type="Proteomes" id="UP000018721">
    <property type="component" value="Unassembled WGS sequence"/>
</dbReference>
<name>V9FHK9_PHYNI</name>
<evidence type="ECO:0000256" key="1">
    <source>
        <dbReference type="SAM" id="MobiDB-lite"/>
    </source>
</evidence>
<proteinExistence type="predicted"/>
<evidence type="ECO:0000313" key="2">
    <source>
        <dbReference type="EMBL" id="ETI49882.1"/>
    </source>
</evidence>
<sequence>MTPASQIKTLSMPRGPKNKNKEKYKGALAAHSAVEAAALFRATRGTIYRWRKDTTKLKEAAAKASNKFFAPSSPGKKSYIRHPELEQSVLLIKDALCSPVVDSSRF</sequence>
<dbReference type="AlphaFoldDB" id="V9FHK9"/>
<dbReference type="EMBL" id="ANIZ01001088">
    <property type="protein sequence ID" value="ETI49882.1"/>
    <property type="molecule type" value="Genomic_DNA"/>
</dbReference>
<dbReference type="HOGENOM" id="CLU_2228483_0_0_1"/>
<dbReference type="OrthoDB" id="10306606at2759"/>
<organism evidence="2 3">
    <name type="scientific">Phytophthora nicotianae P1569</name>
    <dbReference type="NCBI Taxonomy" id="1317065"/>
    <lineage>
        <taxon>Eukaryota</taxon>
        <taxon>Sar</taxon>
        <taxon>Stramenopiles</taxon>
        <taxon>Oomycota</taxon>
        <taxon>Peronosporomycetes</taxon>
        <taxon>Peronosporales</taxon>
        <taxon>Peronosporaceae</taxon>
        <taxon>Phytophthora</taxon>
    </lineage>
</organism>
<comment type="caution">
    <text evidence="2">The sequence shown here is derived from an EMBL/GenBank/DDBJ whole genome shotgun (WGS) entry which is preliminary data.</text>
</comment>
<feature type="region of interest" description="Disordered" evidence="1">
    <location>
        <begin position="1"/>
        <end position="23"/>
    </location>
</feature>
<reference evidence="2 3" key="1">
    <citation type="submission" date="2013-11" db="EMBL/GenBank/DDBJ databases">
        <title>The Genome Sequence of Phytophthora parasitica P1569.</title>
        <authorList>
            <consortium name="The Broad Institute Genomics Platform"/>
            <person name="Russ C."/>
            <person name="Tyler B."/>
            <person name="Panabieres F."/>
            <person name="Shan W."/>
            <person name="Tripathy S."/>
            <person name="Grunwald N."/>
            <person name="Machado M."/>
            <person name="Johnson C.S."/>
            <person name="Arredondo F."/>
            <person name="Hong C."/>
            <person name="Coffey M."/>
            <person name="Young S.K."/>
            <person name="Zeng Q."/>
            <person name="Gargeya S."/>
            <person name="Fitzgerald M."/>
            <person name="Abouelleil A."/>
            <person name="Alvarado L."/>
            <person name="Chapman S.B."/>
            <person name="Gainer-Dewar J."/>
            <person name="Goldberg J."/>
            <person name="Griggs A."/>
            <person name="Gujja S."/>
            <person name="Hansen M."/>
            <person name="Howarth C."/>
            <person name="Imamovic A."/>
            <person name="Ireland A."/>
            <person name="Larimer J."/>
            <person name="McCowan C."/>
            <person name="Murphy C."/>
            <person name="Pearson M."/>
            <person name="Poon T.W."/>
            <person name="Priest M."/>
            <person name="Roberts A."/>
            <person name="Saif S."/>
            <person name="Shea T."/>
            <person name="Sykes S."/>
            <person name="Wortman J."/>
            <person name="Nusbaum C."/>
            <person name="Birren B."/>
        </authorList>
    </citation>
    <scope>NUCLEOTIDE SEQUENCE [LARGE SCALE GENOMIC DNA]</scope>
    <source>
        <strain evidence="2 3">P1569</strain>
    </source>
</reference>
<keyword evidence="3" id="KW-1185">Reference proteome</keyword>
<evidence type="ECO:0000313" key="3">
    <source>
        <dbReference type="Proteomes" id="UP000018721"/>
    </source>
</evidence>
<gene>
    <name evidence="2" type="ORF">F443_06447</name>
</gene>